<dbReference type="Proteomes" id="UP000325002">
    <property type="component" value="Unassembled WGS sequence"/>
</dbReference>
<reference evidence="2 3" key="1">
    <citation type="journal article" date="1992" name="Lakartidningen">
        <title>[Penicillin V and not amoxicillin is the first choice preparation in acute otitis].</title>
        <authorList>
            <person name="Kamme C."/>
            <person name="Lundgren K."/>
            <person name="Prellner K."/>
        </authorList>
    </citation>
    <scope>NUCLEOTIDE SEQUENCE [LARGE SCALE GENOMIC DNA]</scope>
    <source>
        <strain evidence="2 3">PC3997IV</strain>
    </source>
</reference>
<evidence type="ECO:0000256" key="1">
    <source>
        <dbReference type="SAM" id="Coils"/>
    </source>
</evidence>
<dbReference type="Gene3D" id="1.20.59.10">
    <property type="entry name" value="Chorismate mutase"/>
    <property type="match status" value="1"/>
</dbReference>
<proteinExistence type="predicted"/>
<protein>
    <submittedName>
        <fullName evidence="2">Uncharacterized protein</fullName>
    </submittedName>
</protein>
<evidence type="ECO:0000313" key="3">
    <source>
        <dbReference type="Proteomes" id="UP000325002"/>
    </source>
</evidence>
<feature type="coiled-coil region" evidence="1">
    <location>
        <begin position="3"/>
        <end position="61"/>
    </location>
</feature>
<comment type="caution">
    <text evidence="2">The sequence shown here is derived from an EMBL/GenBank/DDBJ whole genome shotgun (WGS) entry which is preliminary data.</text>
</comment>
<dbReference type="RefSeq" id="WP_147778529.1">
    <property type="nucleotide sequence ID" value="NZ_SAYD01000018.1"/>
</dbReference>
<dbReference type="EMBL" id="SAYD01000018">
    <property type="protein sequence ID" value="TXJ39054.1"/>
    <property type="molecule type" value="Genomic_DNA"/>
</dbReference>
<evidence type="ECO:0000313" key="2">
    <source>
        <dbReference type="EMBL" id="TXJ39054.1"/>
    </source>
</evidence>
<dbReference type="SUPFAM" id="SSF48600">
    <property type="entry name" value="Chorismate mutase II"/>
    <property type="match status" value="1"/>
</dbReference>
<dbReference type="InterPro" id="IPR036979">
    <property type="entry name" value="CM_dom_sf"/>
</dbReference>
<gene>
    <name evidence="2" type="ORF">EPJ81_08045</name>
</gene>
<organism evidence="2 3">
    <name type="scientific">Brachyspira aalborgi</name>
    <dbReference type="NCBI Taxonomy" id="29522"/>
    <lineage>
        <taxon>Bacteria</taxon>
        <taxon>Pseudomonadati</taxon>
        <taxon>Spirochaetota</taxon>
        <taxon>Spirochaetia</taxon>
        <taxon>Brachyspirales</taxon>
        <taxon>Brachyspiraceae</taxon>
        <taxon>Brachyspira</taxon>
    </lineage>
</organism>
<dbReference type="InterPro" id="IPR036263">
    <property type="entry name" value="Chorismate_II_sf"/>
</dbReference>
<keyword evidence="1" id="KW-0175">Coiled coil</keyword>
<sequence length="111" mass="13668">MNIEKLEEELKRIDEEVANKDRIITDLRIQINNVKEEIWNLRNERANINQEITKLKNKNRKKYEVDIIRKDYKEDIVEEFETLNECYDYIDRMTRKNKVSNIRIDINPERN</sequence>
<dbReference type="AlphaFoldDB" id="A0A5C8EPQ2"/>
<name>A0A5C8EPQ2_9SPIR</name>
<accession>A0A5C8EPQ2</accession>
<dbReference type="GO" id="GO:0046417">
    <property type="term" value="P:chorismate metabolic process"/>
    <property type="evidence" value="ECO:0007669"/>
    <property type="project" value="InterPro"/>
</dbReference>